<evidence type="ECO:0000313" key="1">
    <source>
        <dbReference type="EMBL" id="MCV2864793.1"/>
    </source>
</evidence>
<sequence length="218" mass="23605">MRSTFESAERIERDGAGRGARLGAGFALALALVFGLQAAGPTAAAEGTTLTPRKSIAAPEGFGDVCARYQWACAKGSADQMNARALLKLAQDVNSAVNRRYRQVTDRRQYGTEEFWALPTSARGGDCEDFALAKKMSLIEAGVSPARLLIATVLDRKRGLHAVLVMRTEAGDFVLDNLRNRVSGWQDTGYTFLRMQDPSAPSRWQAVFAGGIFGRQST</sequence>
<dbReference type="Gene3D" id="3.10.620.30">
    <property type="match status" value="1"/>
</dbReference>
<reference evidence="1 2" key="1">
    <citation type="submission" date="2022-10" db="EMBL/GenBank/DDBJ databases">
        <title>Defluviimonas sp. nov., isolated from ocean surface water.</title>
        <authorList>
            <person name="He W."/>
            <person name="Wang L."/>
            <person name="Zhang D.-F."/>
        </authorList>
    </citation>
    <scope>NUCLEOTIDE SEQUENCE [LARGE SCALE GENOMIC DNA]</scope>
    <source>
        <strain evidence="1 2">WL0075</strain>
    </source>
</reference>
<dbReference type="PANTHER" id="PTHR39327">
    <property type="match status" value="1"/>
</dbReference>
<dbReference type="InterPro" id="IPR010319">
    <property type="entry name" value="Transglutaminase-like_Cys_pept"/>
</dbReference>
<protein>
    <submittedName>
        <fullName evidence="1">Transglutaminase-like cysteine peptidase</fullName>
    </submittedName>
</protein>
<accession>A0ABT2Z0W9</accession>
<keyword evidence="2" id="KW-1185">Reference proteome</keyword>
<dbReference type="RefSeq" id="WP_263721305.1">
    <property type="nucleotide sequence ID" value="NZ_JAOWLA010000006.1"/>
</dbReference>
<organism evidence="1 2">
    <name type="scientific">Albidovulum sediminicola</name>
    <dbReference type="NCBI Taxonomy" id="2984331"/>
    <lineage>
        <taxon>Bacteria</taxon>
        <taxon>Pseudomonadati</taxon>
        <taxon>Pseudomonadota</taxon>
        <taxon>Alphaproteobacteria</taxon>
        <taxon>Rhodobacterales</taxon>
        <taxon>Paracoccaceae</taxon>
        <taxon>Albidovulum</taxon>
    </lineage>
</organism>
<comment type="caution">
    <text evidence="1">The sequence shown here is derived from an EMBL/GenBank/DDBJ whole genome shotgun (WGS) entry which is preliminary data.</text>
</comment>
<dbReference type="EMBL" id="JAOWLA010000006">
    <property type="protein sequence ID" value="MCV2864793.1"/>
    <property type="molecule type" value="Genomic_DNA"/>
</dbReference>
<gene>
    <name evidence="1" type="ORF">OE647_08605</name>
</gene>
<proteinExistence type="predicted"/>
<dbReference type="Proteomes" id="UP001652503">
    <property type="component" value="Unassembled WGS sequence"/>
</dbReference>
<dbReference type="PANTHER" id="PTHR39327:SF1">
    <property type="entry name" value="BLR5470 PROTEIN"/>
    <property type="match status" value="1"/>
</dbReference>
<evidence type="ECO:0000313" key="2">
    <source>
        <dbReference type="Proteomes" id="UP001652503"/>
    </source>
</evidence>
<name>A0ABT2Z0W9_9RHOB</name>
<dbReference type="Pfam" id="PF06035">
    <property type="entry name" value="Peptidase_C93"/>
    <property type="match status" value="1"/>
</dbReference>